<gene>
    <name evidence="5" type="ORF">GJ699_26620</name>
</gene>
<keyword evidence="6" id="KW-1185">Reference proteome</keyword>
<dbReference type="Pfam" id="PF13641">
    <property type="entry name" value="Glyco_tranf_2_3"/>
    <property type="match status" value="1"/>
</dbReference>
<dbReference type="Gene3D" id="3.90.550.10">
    <property type="entry name" value="Spore Coat Polysaccharide Biosynthesis Protein SpsA, Chain A"/>
    <property type="match status" value="1"/>
</dbReference>
<evidence type="ECO:0000256" key="4">
    <source>
        <dbReference type="SAM" id="Phobius"/>
    </source>
</evidence>
<evidence type="ECO:0000256" key="3">
    <source>
        <dbReference type="ARBA" id="ARBA00022679"/>
    </source>
</evidence>
<comment type="caution">
    <text evidence="5">The sequence shown here is derived from an EMBL/GenBank/DDBJ whole genome shotgun (WGS) entry which is preliminary data.</text>
</comment>
<evidence type="ECO:0000256" key="2">
    <source>
        <dbReference type="ARBA" id="ARBA00022676"/>
    </source>
</evidence>
<dbReference type="GO" id="GO:0016757">
    <property type="term" value="F:glycosyltransferase activity"/>
    <property type="evidence" value="ECO:0007669"/>
    <property type="project" value="UniProtKB-KW"/>
</dbReference>
<dbReference type="RefSeq" id="WP_154382089.1">
    <property type="nucleotide sequence ID" value="NZ_WKJK01000017.1"/>
</dbReference>
<dbReference type="PANTHER" id="PTHR43630">
    <property type="entry name" value="POLY-BETA-1,6-N-ACETYL-D-GLUCOSAMINE SYNTHASE"/>
    <property type="match status" value="1"/>
</dbReference>
<keyword evidence="4" id="KW-0812">Transmembrane</keyword>
<keyword evidence="4" id="KW-0472">Membrane</keyword>
<feature type="transmembrane region" description="Helical" evidence="4">
    <location>
        <begin position="321"/>
        <end position="338"/>
    </location>
</feature>
<dbReference type="PANTHER" id="PTHR43630:SF1">
    <property type="entry name" value="POLY-BETA-1,6-N-ACETYL-D-GLUCOSAMINE SYNTHASE"/>
    <property type="match status" value="1"/>
</dbReference>
<name>A0A6I2L5Y1_9BURK</name>
<reference evidence="5 6" key="1">
    <citation type="submission" date="2019-11" db="EMBL/GenBank/DDBJ databases">
        <title>Novel species isolated from a subtropical stream in China.</title>
        <authorList>
            <person name="Lu H."/>
        </authorList>
    </citation>
    <scope>NUCLEOTIDE SEQUENCE [LARGE SCALE GENOMIC DNA]</scope>
    <source>
        <strain evidence="5 6">FT80W</strain>
    </source>
</reference>
<comment type="similarity">
    <text evidence="1">Belongs to the glycosyltransferase 2 family.</text>
</comment>
<keyword evidence="4" id="KW-1133">Transmembrane helix</keyword>
<protein>
    <submittedName>
        <fullName evidence="5">Glycosyltransferase</fullName>
    </submittedName>
</protein>
<evidence type="ECO:0000313" key="5">
    <source>
        <dbReference type="EMBL" id="MRW93571.1"/>
    </source>
</evidence>
<dbReference type="Proteomes" id="UP000433309">
    <property type="component" value="Unassembled WGS sequence"/>
</dbReference>
<evidence type="ECO:0000313" key="6">
    <source>
        <dbReference type="Proteomes" id="UP000433309"/>
    </source>
</evidence>
<keyword evidence="2" id="KW-0328">Glycosyltransferase</keyword>
<dbReference type="AlphaFoldDB" id="A0A6I2L5Y1"/>
<dbReference type="CDD" id="cd06438">
    <property type="entry name" value="EpsO_like"/>
    <property type="match status" value="1"/>
</dbReference>
<accession>A0A6I2L5Y1</accession>
<proteinExistence type="inferred from homology"/>
<dbReference type="InterPro" id="IPR029044">
    <property type="entry name" value="Nucleotide-diphossugar_trans"/>
</dbReference>
<organism evidence="5 6">
    <name type="scientific">Duganella guangzhouensis</name>
    <dbReference type="NCBI Taxonomy" id="2666084"/>
    <lineage>
        <taxon>Bacteria</taxon>
        <taxon>Pseudomonadati</taxon>
        <taxon>Pseudomonadota</taxon>
        <taxon>Betaproteobacteria</taxon>
        <taxon>Burkholderiales</taxon>
        <taxon>Oxalobacteraceae</taxon>
        <taxon>Telluria group</taxon>
        <taxon>Duganella</taxon>
    </lineage>
</organism>
<feature type="transmembrane region" description="Helical" evidence="4">
    <location>
        <begin position="287"/>
        <end position="314"/>
    </location>
</feature>
<dbReference type="EMBL" id="WKJK01000017">
    <property type="protein sequence ID" value="MRW93571.1"/>
    <property type="molecule type" value="Genomic_DNA"/>
</dbReference>
<dbReference type="SUPFAM" id="SSF53448">
    <property type="entry name" value="Nucleotide-diphospho-sugar transferases"/>
    <property type="match status" value="1"/>
</dbReference>
<sequence>MTLPLWILALPIVLLCLQLLTALPARQPPPTRPAQARPDYHRPALTVLVPAHNEAAGIATTLRSIRSQLSATDRLLVIADNCDDHTAAIARANGATVIERHDSARRGKAYALAFGLQWLAGAATAPDIVICIDADCTLDAGALDRLATRCASTNRPAQARYLMHAQTVPQQQIAEFAWRIKNSLRALGRERLGMACQLTGSGMAIPYAQLQTIDLQHHLAEDLALGLTLAAQGHAPVYCHEAILHSRFPDNPAGTRAQRTRWEHGHLHLLLHTAPSHLYRAIRQRDWAYATLALDLCIPPLSLLLMLTALATILALITTPWALLPAAALALSLLATWAKHGRDLLPAKRLPAIARYILAKIPLYLRYLLRRQRAWISTRRD</sequence>
<evidence type="ECO:0000256" key="1">
    <source>
        <dbReference type="ARBA" id="ARBA00006739"/>
    </source>
</evidence>
<keyword evidence="3 5" id="KW-0808">Transferase</keyword>